<dbReference type="GO" id="GO:0071555">
    <property type="term" value="P:cell wall organization"/>
    <property type="evidence" value="ECO:0007669"/>
    <property type="project" value="UniProtKB-KW"/>
</dbReference>
<keyword evidence="3" id="KW-0133">Cell shape</keyword>
<accession>A0A382GI96</accession>
<evidence type="ECO:0000256" key="2">
    <source>
        <dbReference type="ARBA" id="ARBA00022679"/>
    </source>
</evidence>
<feature type="domain" description="L,D-TPase catalytic" evidence="6">
    <location>
        <begin position="26"/>
        <end position="185"/>
    </location>
</feature>
<dbReference type="GO" id="GO:0008360">
    <property type="term" value="P:regulation of cell shape"/>
    <property type="evidence" value="ECO:0007669"/>
    <property type="project" value="UniProtKB-KW"/>
</dbReference>
<keyword evidence="2" id="KW-0808">Transferase</keyword>
<proteinExistence type="predicted"/>
<dbReference type="SUPFAM" id="SSF141523">
    <property type="entry name" value="L,D-transpeptidase catalytic domain-like"/>
    <property type="match status" value="1"/>
</dbReference>
<evidence type="ECO:0000256" key="4">
    <source>
        <dbReference type="ARBA" id="ARBA00022984"/>
    </source>
</evidence>
<keyword evidence="4" id="KW-0573">Peptidoglycan synthesis</keyword>
<dbReference type="PANTHER" id="PTHR36699">
    <property type="entry name" value="LD-TRANSPEPTIDASE"/>
    <property type="match status" value="1"/>
</dbReference>
<name>A0A382GI96_9ZZZZ</name>
<comment type="pathway">
    <text evidence="1">Cell wall biogenesis; peptidoglycan biosynthesis.</text>
</comment>
<evidence type="ECO:0000256" key="5">
    <source>
        <dbReference type="ARBA" id="ARBA00023316"/>
    </source>
</evidence>
<evidence type="ECO:0000259" key="6">
    <source>
        <dbReference type="PROSITE" id="PS52029"/>
    </source>
</evidence>
<dbReference type="CDD" id="cd16913">
    <property type="entry name" value="YkuD_like"/>
    <property type="match status" value="1"/>
</dbReference>
<dbReference type="AlphaFoldDB" id="A0A382GI96"/>
<dbReference type="EMBL" id="UINC01055506">
    <property type="protein sequence ID" value="SVB74465.1"/>
    <property type="molecule type" value="Genomic_DNA"/>
</dbReference>
<dbReference type="Pfam" id="PF03734">
    <property type="entry name" value="YkuD"/>
    <property type="match status" value="1"/>
</dbReference>
<protein>
    <recommendedName>
        <fullName evidence="6">L,D-TPase catalytic domain-containing protein</fullName>
    </recommendedName>
</protein>
<organism evidence="7">
    <name type="scientific">marine metagenome</name>
    <dbReference type="NCBI Taxonomy" id="408172"/>
    <lineage>
        <taxon>unclassified sequences</taxon>
        <taxon>metagenomes</taxon>
        <taxon>ecological metagenomes</taxon>
    </lineage>
</organism>
<gene>
    <name evidence="7" type="ORF">METZ01_LOCUS227319</name>
</gene>
<dbReference type="Gene3D" id="2.40.440.10">
    <property type="entry name" value="L,D-transpeptidase catalytic domain-like"/>
    <property type="match status" value="1"/>
</dbReference>
<evidence type="ECO:0000256" key="1">
    <source>
        <dbReference type="ARBA" id="ARBA00004752"/>
    </source>
</evidence>
<dbReference type="InterPro" id="IPR038063">
    <property type="entry name" value="Transpep_catalytic_dom"/>
</dbReference>
<dbReference type="PANTHER" id="PTHR36699:SF1">
    <property type="entry name" value="L,D-TRANSPEPTIDASE YAFK-RELATED"/>
    <property type="match status" value="1"/>
</dbReference>
<keyword evidence="5" id="KW-0961">Cell wall biogenesis/degradation</keyword>
<reference evidence="7" key="1">
    <citation type="submission" date="2018-05" db="EMBL/GenBank/DDBJ databases">
        <authorList>
            <person name="Lanie J.A."/>
            <person name="Ng W.-L."/>
            <person name="Kazmierczak K.M."/>
            <person name="Andrzejewski T.M."/>
            <person name="Davidsen T.M."/>
            <person name="Wayne K.J."/>
            <person name="Tettelin H."/>
            <person name="Glass J.I."/>
            <person name="Rusch D."/>
            <person name="Podicherti R."/>
            <person name="Tsui H.-C.T."/>
            <person name="Winkler M.E."/>
        </authorList>
    </citation>
    <scope>NUCLEOTIDE SEQUENCE</scope>
</reference>
<dbReference type="PROSITE" id="PS52029">
    <property type="entry name" value="LD_TPASE"/>
    <property type="match status" value="1"/>
</dbReference>
<dbReference type="GO" id="GO:0016740">
    <property type="term" value="F:transferase activity"/>
    <property type="evidence" value="ECO:0007669"/>
    <property type="project" value="UniProtKB-KW"/>
</dbReference>
<sequence length="186" mass="20937">MSKNLIIFCILTIIIVMPLPISAEDYQIIVSKSNKELALKKSNNIVKKYHIATGKGGQGTKRKRGDSKTPLGVYRISKLSKSKRFYYFIQLDYPNLIDAWYGFKNEIINGGDFKRIASAYKKREFPPQDTNLGGQIGIHGIGNTTKKKLAIHKELNWTDGCIALTNDDISDLIKFIKIGTTVVIKK</sequence>
<evidence type="ECO:0000313" key="7">
    <source>
        <dbReference type="EMBL" id="SVB74465.1"/>
    </source>
</evidence>
<dbReference type="GO" id="GO:0009252">
    <property type="term" value="P:peptidoglycan biosynthetic process"/>
    <property type="evidence" value="ECO:0007669"/>
    <property type="project" value="UniProtKB-UniPathway"/>
</dbReference>
<dbReference type="InterPro" id="IPR005490">
    <property type="entry name" value="LD_TPept_cat_dom"/>
</dbReference>
<evidence type="ECO:0000256" key="3">
    <source>
        <dbReference type="ARBA" id="ARBA00022960"/>
    </source>
</evidence>
<dbReference type="UniPathway" id="UPA00219"/>